<dbReference type="Proteomes" id="UP000324222">
    <property type="component" value="Unassembled WGS sequence"/>
</dbReference>
<protein>
    <submittedName>
        <fullName evidence="1">Uncharacterized protein</fullName>
    </submittedName>
</protein>
<name>A0A5B7CZD6_PORTR</name>
<organism evidence="1 2">
    <name type="scientific">Portunus trituberculatus</name>
    <name type="common">Swimming crab</name>
    <name type="synonym">Neptunus trituberculatus</name>
    <dbReference type="NCBI Taxonomy" id="210409"/>
    <lineage>
        <taxon>Eukaryota</taxon>
        <taxon>Metazoa</taxon>
        <taxon>Ecdysozoa</taxon>
        <taxon>Arthropoda</taxon>
        <taxon>Crustacea</taxon>
        <taxon>Multicrustacea</taxon>
        <taxon>Malacostraca</taxon>
        <taxon>Eumalacostraca</taxon>
        <taxon>Eucarida</taxon>
        <taxon>Decapoda</taxon>
        <taxon>Pleocyemata</taxon>
        <taxon>Brachyura</taxon>
        <taxon>Eubrachyura</taxon>
        <taxon>Portunoidea</taxon>
        <taxon>Portunidae</taxon>
        <taxon>Portuninae</taxon>
        <taxon>Portunus</taxon>
    </lineage>
</organism>
<evidence type="ECO:0000313" key="2">
    <source>
        <dbReference type="Proteomes" id="UP000324222"/>
    </source>
</evidence>
<proteinExistence type="predicted"/>
<keyword evidence="2" id="KW-1185">Reference proteome</keyword>
<accession>A0A5B7CZD6</accession>
<evidence type="ECO:0000313" key="1">
    <source>
        <dbReference type="EMBL" id="MPC14144.1"/>
    </source>
</evidence>
<sequence>MNSHALNVTVIWYRGCRHSGLMIQTLNESKMKSMNDGAAHVRLARSWKVIEITVTPAARDSGIMHGTTSNARRP</sequence>
<gene>
    <name evidence="1" type="ORF">E2C01_006900</name>
</gene>
<reference evidence="1 2" key="1">
    <citation type="submission" date="2019-05" db="EMBL/GenBank/DDBJ databases">
        <title>Another draft genome of Portunus trituberculatus and its Hox gene families provides insights of decapod evolution.</title>
        <authorList>
            <person name="Jeong J.-H."/>
            <person name="Song I."/>
            <person name="Kim S."/>
            <person name="Choi T."/>
            <person name="Kim D."/>
            <person name="Ryu S."/>
            <person name="Kim W."/>
        </authorList>
    </citation>
    <scope>NUCLEOTIDE SEQUENCE [LARGE SCALE GENOMIC DNA]</scope>
    <source>
        <tissue evidence="1">Muscle</tissue>
    </source>
</reference>
<comment type="caution">
    <text evidence="1">The sequence shown here is derived from an EMBL/GenBank/DDBJ whole genome shotgun (WGS) entry which is preliminary data.</text>
</comment>
<dbReference type="EMBL" id="VSRR010000331">
    <property type="protein sequence ID" value="MPC14144.1"/>
    <property type="molecule type" value="Genomic_DNA"/>
</dbReference>
<dbReference type="AlphaFoldDB" id="A0A5B7CZD6"/>